<sequence>MVGNDHLKAARHAAESVRVPGEHMSRAELAERVNAWLLDNTGRSGALDRHYLGRLERGQIQRPGRDYRAAFRAILRASDRDLGFAPDPRAERLHWAAQHPRGADTTALSQAADMLSAVRRLEDETSASAVLPSVAAHAELVNHLAEETKHTPEAVGLASEISQYLGWLKIARDEYGDAQALLDRAARLALEADDPQRLATALSFAAYRALLLGDYGQAANLNRAAMRDSRVDPGLRAYGHLQGAEIAAYEGDAHTATRMLTQADRLIENAPDPQELPDGSYWHTPPVLNGHKGFVLYALGDAEQARQAARESLEAMPESWTRAEWAADHRALVGWEDDAATQRIHELD</sequence>
<reference evidence="2" key="1">
    <citation type="submission" date="2016-10" db="EMBL/GenBank/DDBJ databases">
        <authorList>
            <person name="Varghese N."/>
            <person name="Submissions S."/>
        </authorList>
    </citation>
    <scope>NUCLEOTIDE SEQUENCE [LARGE SCALE GENOMIC DNA]</scope>
    <source>
        <strain evidence="2">DSM 46732</strain>
    </source>
</reference>
<proteinExistence type="predicted"/>
<evidence type="ECO:0000313" key="1">
    <source>
        <dbReference type="EMBL" id="SDP20103.1"/>
    </source>
</evidence>
<dbReference type="OrthoDB" id="3213425at2"/>
<accession>A0A1H0QRX0</accession>
<dbReference type="InterPro" id="IPR011990">
    <property type="entry name" value="TPR-like_helical_dom_sf"/>
</dbReference>
<protein>
    <submittedName>
        <fullName evidence="1">Uncharacterized protein</fullName>
    </submittedName>
</protein>
<evidence type="ECO:0000313" key="2">
    <source>
        <dbReference type="Proteomes" id="UP000199497"/>
    </source>
</evidence>
<dbReference type="Proteomes" id="UP000199497">
    <property type="component" value="Unassembled WGS sequence"/>
</dbReference>
<gene>
    <name evidence="1" type="ORF">SAMN04487905_102368</name>
</gene>
<dbReference type="AlphaFoldDB" id="A0A1H0QRX0"/>
<dbReference type="EMBL" id="FNJR01000002">
    <property type="protein sequence ID" value="SDP20103.1"/>
    <property type="molecule type" value="Genomic_DNA"/>
</dbReference>
<keyword evidence="2" id="KW-1185">Reference proteome</keyword>
<name>A0A1H0QRX0_9ACTN</name>
<organism evidence="1 2">
    <name type="scientific">Actinopolyspora xinjiangensis</name>
    <dbReference type="NCBI Taxonomy" id="405564"/>
    <lineage>
        <taxon>Bacteria</taxon>
        <taxon>Bacillati</taxon>
        <taxon>Actinomycetota</taxon>
        <taxon>Actinomycetes</taxon>
        <taxon>Actinopolysporales</taxon>
        <taxon>Actinopolysporaceae</taxon>
        <taxon>Actinopolyspora</taxon>
    </lineage>
</organism>
<dbReference type="RefSeq" id="WP_092598137.1">
    <property type="nucleotide sequence ID" value="NZ_FNJR01000002.1"/>
</dbReference>
<dbReference type="STRING" id="405564.SAMN04487905_102368"/>
<dbReference type="SUPFAM" id="SSF48452">
    <property type="entry name" value="TPR-like"/>
    <property type="match status" value="1"/>
</dbReference>
<dbReference type="Gene3D" id="1.25.40.10">
    <property type="entry name" value="Tetratricopeptide repeat domain"/>
    <property type="match status" value="1"/>
</dbReference>